<gene>
    <name evidence="3" type="ORF">AB1Y20_014475</name>
</gene>
<organism evidence="3 4">
    <name type="scientific">Prymnesium parvum</name>
    <name type="common">Toxic golden alga</name>
    <dbReference type="NCBI Taxonomy" id="97485"/>
    <lineage>
        <taxon>Eukaryota</taxon>
        <taxon>Haptista</taxon>
        <taxon>Haptophyta</taxon>
        <taxon>Prymnesiophyceae</taxon>
        <taxon>Prymnesiales</taxon>
        <taxon>Prymnesiaceae</taxon>
        <taxon>Prymnesium</taxon>
    </lineage>
</organism>
<dbReference type="SUPFAM" id="SSF56235">
    <property type="entry name" value="N-terminal nucleophile aminohydrolases (Ntn hydrolases)"/>
    <property type="match status" value="1"/>
</dbReference>
<sequence>MSLARSPPGFSQLDEVSNSSAARLCVVCLLASPPPSTTPPPPPVAQAHPHIRRHILVHLSRQSRHSIPPPYMLLPISAVLAFAAARLATVLLHELAHAMAALSLGWAVRLLSVSSVAAYFRGSSAGSLHVEGISADDSNIVRHIGWIFSVGLVFAFLRLPHTSPSVLLATSWTALDAITSDLLMQPEADSGAFFCGNFGLLILTSVKRSRAYHLIREMLRVTMVRGAQSAGVVTYEGQGGAVRGVRTRVVNGKRTELSDLLVGKLSAKSGLLKRFTQPLLDGATFFQGHTRFATSSISNLEGCHPHQWVPRAQQTSWRFDGAAGFVSRKANVESFITHNGDLDLFEIHGASYPLEELQAMLTHFLGVPPPAEVDSAVIAGLLDLLRTKGVWSASVRYGYLYGGLAKTRERASMILPQLATLTELQKLTVLFEAEWEKLVQETRGLVQDDSSAATEPFLARRLSQMMEERMMPLFSGNRKRAHVRMPHGVQSDATRNFVVESIRAFFFNDLLEAAQALLRGAQGSFGLVLSHSLDAERELVIAARGQTMSVAFYPSSGIVSFGSEASATKVPMQAGETDSFRFDLDDVVGEVLLLRWDKSSLPSQGSGKMQSSGRIQMIDGANPRVGTEVFRLKDSTVLLAANFLEDNAHRPFWDRRLHLGGNPLVSPPLSSACADPVGRDLLDIAGVMRRMEEDWAKGPEALNRITAWNLVSKLRERLLMHGSRKRERARKHDGSVDLLLIGCEVSLWVAEQFAADMHLVFPQLKVVAISSNKLLGQLGQQYPMPQLGFKFNQNTYSLNNSIVIALSNTGGTFGTLACCNLLRGCTSNIFAVTSERDSQVARAVGGGIELDSNFLFSTFAGFRAAEPCSLAVVAIHHLLTHLLIFIMSYIAHFDRGAGLGGSSYVMEEVKELEALKRKQADSIEEIVGRVKLGDTSTSSRLRAQGKVWGEHVLESPISWLMSFAYIAGTIIAHKTPAVAIAEAALGHPLATSPSSDVPAAEMALSYFIAVFDVTVYAFLPWWTTVLLRLVQRRPWLHRVAGRSVLIGDIPWVAQSVEAFASKCFALSYSIASATFFSANPNDHLVHRHTHRVVRGSLLAVGRPDGRLNSLTTAEAACCLSVNQASSIQNLGVTCESITIGHNPFKLPLSAAAITLPTNRLPFVSEILSDDQPKEAKDDDLFSNRSSRRQTPDSSTHGARSGYLAHSALIDAIAHGGSVRRGNAYVNAHVNQPSFSNTRHNYLPSRESSAHGGSRHGDSHYKRSCNSASHHGGSEYLGSAIAHVVNTCTVSRSLDGSRHGARSHEGSRHGGKMPYVPVLDDAALDDMVKTLASPPASPPAREPANHEQGLSPSSVSASIQNETLARKLKELKRNESHLRKNSIGSAFQSTNHPRPAKTPSGHWSTARGRKSSENIHPARKHSSLGGIRATLDRVQTDSKAADKLGAIAKRNRTAQGSAKWKFLKKILELQTIEPLSEPFYGAWMLEEHSSNSVARLMERQELLQQLNETRFDSMQRMVAFMVLFHKMAKDVQDFMSVASLGFLTYDMSKTQSMLRIATTASPVSGTEVRDKMIEIKHDTLQNRAAAVIQRKWRGGTENIFSKKALSALLAREAPTQSALGLPETVCSS</sequence>
<feature type="region of interest" description="Disordered" evidence="1">
    <location>
        <begin position="1329"/>
        <end position="1356"/>
    </location>
</feature>
<feature type="region of interest" description="Disordered" evidence="1">
    <location>
        <begin position="1376"/>
        <end position="1429"/>
    </location>
</feature>
<dbReference type="PROSITE" id="PS51278">
    <property type="entry name" value="GATASE_TYPE_2"/>
    <property type="match status" value="1"/>
</dbReference>
<dbReference type="InterPro" id="IPR017932">
    <property type="entry name" value="GATase_2_dom"/>
</dbReference>
<comment type="caution">
    <text evidence="3">The sequence shown here is derived from an EMBL/GenBank/DDBJ whole genome shotgun (WGS) entry which is preliminary data.</text>
</comment>
<dbReference type="GO" id="GO:1901135">
    <property type="term" value="P:carbohydrate derivative metabolic process"/>
    <property type="evidence" value="ECO:0007669"/>
    <property type="project" value="InterPro"/>
</dbReference>
<feature type="region of interest" description="Disordered" evidence="1">
    <location>
        <begin position="1229"/>
        <end position="1269"/>
    </location>
</feature>
<feature type="compositionally biased region" description="Polar residues" evidence="1">
    <location>
        <begin position="1347"/>
        <end position="1356"/>
    </location>
</feature>
<feature type="region of interest" description="Disordered" evidence="1">
    <location>
        <begin position="1292"/>
        <end position="1315"/>
    </location>
</feature>
<proteinExistence type="predicted"/>
<feature type="region of interest" description="Disordered" evidence="1">
    <location>
        <begin position="1171"/>
        <end position="1199"/>
    </location>
</feature>
<feature type="compositionally biased region" description="Polar residues" evidence="1">
    <location>
        <begin position="1381"/>
        <end position="1391"/>
    </location>
</feature>
<feature type="compositionally biased region" description="Polar residues" evidence="1">
    <location>
        <begin position="1229"/>
        <end position="1239"/>
    </location>
</feature>
<feature type="compositionally biased region" description="Basic and acidic residues" evidence="1">
    <location>
        <begin position="1294"/>
        <end position="1307"/>
    </location>
</feature>
<dbReference type="InterPro" id="IPR029055">
    <property type="entry name" value="Ntn_hydrolases_N"/>
</dbReference>
<protein>
    <recommendedName>
        <fullName evidence="2">Glutamine amidotransferase type-2 domain-containing protein</fullName>
    </recommendedName>
</protein>
<dbReference type="Proteomes" id="UP001515480">
    <property type="component" value="Unassembled WGS sequence"/>
</dbReference>
<evidence type="ECO:0000313" key="4">
    <source>
        <dbReference type="Proteomes" id="UP001515480"/>
    </source>
</evidence>
<evidence type="ECO:0000313" key="3">
    <source>
        <dbReference type="EMBL" id="KAL1496895.1"/>
    </source>
</evidence>
<dbReference type="SUPFAM" id="SSF53697">
    <property type="entry name" value="SIS domain"/>
    <property type="match status" value="1"/>
</dbReference>
<keyword evidence="4" id="KW-1185">Reference proteome</keyword>
<dbReference type="EMBL" id="JBGBPQ010000028">
    <property type="protein sequence ID" value="KAL1496895.1"/>
    <property type="molecule type" value="Genomic_DNA"/>
</dbReference>
<evidence type="ECO:0000259" key="2">
    <source>
        <dbReference type="PROSITE" id="PS51278"/>
    </source>
</evidence>
<dbReference type="Gene3D" id="3.60.20.10">
    <property type="entry name" value="Glutamine Phosphoribosylpyrophosphate, subunit 1, domain 1"/>
    <property type="match status" value="1"/>
</dbReference>
<dbReference type="GO" id="GO:0097367">
    <property type="term" value="F:carbohydrate derivative binding"/>
    <property type="evidence" value="ECO:0007669"/>
    <property type="project" value="InterPro"/>
</dbReference>
<feature type="domain" description="Glutamine amidotransferase type-2" evidence="2">
    <location>
        <begin position="195"/>
        <end position="597"/>
    </location>
</feature>
<reference evidence="3 4" key="1">
    <citation type="journal article" date="2024" name="Science">
        <title>Giant polyketide synthase enzymes in the biosynthesis of giant marine polyether toxins.</title>
        <authorList>
            <person name="Fallon T.R."/>
            <person name="Shende V.V."/>
            <person name="Wierzbicki I.H."/>
            <person name="Pendleton A.L."/>
            <person name="Watervoot N.F."/>
            <person name="Auber R.P."/>
            <person name="Gonzalez D.J."/>
            <person name="Wisecaver J.H."/>
            <person name="Moore B.S."/>
        </authorList>
    </citation>
    <scope>NUCLEOTIDE SEQUENCE [LARGE SCALE GENOMIC DNA]</scope>
    <source>
        <strain evidence="3 4">12B1</strain>
    </source>
</reference>
<evidence type="ECO:0000256" key="1">
    <source>
        <dbReference type="SAM" id="MobiDB-lite"/>
    </source>
</evidence>
<dbReference type="InterPro" id="IPR046348">
    <property type="entry name" value="SIS_dom_sf"/>
</dbReference>
<feature type="compositionally biased region" description="Basic and acidic residues" evidence="1">
    <location>
        <begin position="1171"/>
        <end position="1181"/>
    </location>
</feature>
<name>A0AB34IH59_PRYPA</name>
<accession>A0AB34IH59</accession>